<dbReference type="EnsemblPlants" id="Pp3c3_25720V3.1">
    <property type="protein sequence ID" value="PAC:32941158.CDS.1"/>
    <property type="gene ID" value="Pp3c3_25720"/>
</dbReference>
<keyword evidence="3" id="KW-1185">Reference proteome</keyword>
<dbReference type="Proteomes" id="UP000006727">
    <property type="component" value="Chromosome 3"/>
</dbReference>
<accession>A0A2K1KW22</accession>
<dbReference type="Gramene" id="Pp3c3_25720V3.1">
    <property type="protein sequence ID" value="PAC:32941158.CDS.1"/>
    <property type="gene ID" value="Pp3c3_25720"/>
</dbReference>
<dbReference type="EMBL" id="ABEU02000003">
    <property type="protein sequence ID" value="PNR57968.1"/>
    <property type="molecule type" value="Genomic_DNA"/>
</dbReference>
<dbReference type="AlphaFoldDB" id="A0A2K1KW22"/>
<protein>
    <submittedName>
        <fullName evidence="1 2">Uncharacterized protein</fullName>
    </submittedName>
</protein>
<organism evidence="1">
    <name type="scientific">Physcomitrium patens</name>
    <name type="common">Spreading-leaved earth moss</name>
    <name type="synonym">Physcomitrella patens</name>
    <dbReference type="NCBI Taxonomy" id="3218"/>
    <lineage>
        <taxon>Eukaryota</taxon>
        <taxon>Viridiplantae</taxon>
        <taxon>Streptophyta</taxon>
        <taxon>Embryophyta</taxon>
        <taxon>Bryophyta</taxon>
        <taxon>Bryophytina</taxon>
        <taxon>Bryopsida</taxon>
        <taxon>Funariidae</taxon>
        <taxon>Funariales</taxon>
        <taxon>Funariaceae</taxon>
        <taxon>Physcomitrium</taxon>
    </lineage>
</organism>
<evidence type="ECO:0000313" key="1">
    <source>
        <dbReference type="EMBL" id="PNR57968.1"/>
    </source>
</evidence>
<evidence type="ECO:0000313" key="3">
    <source>
        <dbReference type="Proteomes" id="UP000006727"/>
    </source>
</evidence>
<sequence>NSCCCCCFCYISRPSTLSLLSQIGGTPFKTEKDKPRGHLTGNRVEYEASEIDNRDHALLRSTCGDRYSNTLEAAQ</sequence>
<name>A0A2K1KW22_PHYPA</name>
<proteinExistence type="predicted"/>
<reference evidence="1 3" key="2">
    <citation type="journal article" date="2018" name="Plant J.">
        <title>The Physcomitrella patens chromosome-scale assembly reveals moss genome structure and evolution.</title>
        <authorList>
            <person name="Lang D."/>
            <person name="Ullrich K.K."/>
            <person name="Murat F."/>
            <person name="Fuchs J."/>
            <person name="Jenkins J."/>
            <person name="Haas F.B."/>
            <person name="Piednoel M."/>
            <person name="Gundlach H."/>
            <person name="Van Bel M."/>
            <person name="Meyberg R."/>
            <person name="Vives C."/>
            <person name="Morata J."/>
            <person name="Symeonidi A."/>
            <person name="Hiss M."/>
            <person name="Muchero W."/>
            <person name="Kamisugi Y."/>
            <person name="Saleh O."/>
            <person name="Blanc G."/>
            <person name="Decker E.L."/>
            <person name="van Gessel N."/>
            <person name="Grimwood J."/>
            <person name="Hayes R.D."/>
            <person name="Graham S.W."/>
            <person name="Gunter L.E."/>
            <person name="McDaniel S.F."/>
            <person name="Hoernstein S.N.W."/>
            <person name="Larsson A."/>
            <person name="Li F.W."/>
            <person name="Perroud P.F."/>
            <person name="Phillips J."/>
            <person name="Ranjan P."/>
            <person name="Rokshar D.S."/>
            <person name="Rothfels C.J."/>
            <person name="Schneider L."/>
            <person name="Shu S."/>
            <person name="Stevenson D.W."/>
            <person name="Thummler F."/>
            <person name="Tillich M."/>
            <person name="Villarreal Aguilar J.C."/>
            <person name="Widiez T."/>
            <person name="Wong G.K."/>
            <person name="Wymore A."/>
            <person name="Zhang Y."/>
            <person name="Zimmer A.D."/>
            <person name="Quatrano R.S."/>
            <person name="Mayer K.F.X."/>
            <person name="Goodstein D."/>
            <person name="Casacuberta J.M."/>
            <person name="Vandepoele K."/>
            <person name="Reski R."/>
            <person name="Cuming A.C."/>
            <person name="Tuskan G.A."/>
            <person name="Maumus F."/>
            <person name="Salse J."/>
            <person name="Schmutz J."/>
            <person name="Rensing S.A."/>
        </authorList>
    </citation>
    <scope>NUCLEOTIDE SEQUENCE [LARGE SCALE GENOMIC DNA]</scope>
    <source>
        <strain evidence="2 3">cv. Gransden 2004</strain>
    </source>
</reference>
<evidence type="ECO:0000313" key="2">
    <source>
        <dbReference type="EnsemblPlants" id="PAC:32941158.CDS.1"/>
    </source>
</evidence>
<reference evidence="1 3" key="1">
    <citation type="journal article" date="2008" name="Science">
        <title>The Physcomitrella genome reveals evolutionary insights into the conquest of land by plants.</title>
        <authorList>
            <person name="Rensing S."/>
            <person name="Lang D."/>
            <person name="Zimmer A."/>
            <person name="Terry A."/>
            <person name="Salamov A."/>
            <person name="Shapiro H."/>
            <person name="Nishiyama T."/>
            <person name="Perroud P.-F."/>
            <person name="Lindquist E."/>
            <person name="Kamisugi Y."/>
            <person name="Tanahashi T."/>
            <person name="Sakakibara K."/>
            <person name="Fujita T."/>
            <person name="Oishi K."/>
            <person name="Shin-I T."/>
            <person name="Kuroki Y."/>
            <person name="Toyoda A."/>
            <person name="Suzuki Y."/>
            <person name="Hashimoto A."/>
            <person name="Yamaguchi K."/>
            <person name="Sugano A."/>
            <person name="Kohara Y."/>
            <person name="Fujiyama A."/>
            <person name="Anterola A."/>
            <person name="Aoki S."/>
            <person name="Ashton N."/>
            <person name="Barbazuk W.B."/>
            <person name="Barker E."/>
            <person name="Bennetzen J."/>
            <person name="Bezanilla M."/>
            <person name="Blankenship R."/>
            <person name="Cho S.H."/>
            <person name="Dutcher S."/>
            <person name="Estelle M."/>
            <person name="Fawcett J.A."/>
            <person name="Gundlach H."/>
            <person name="Hanada K."/>
            <person name="Heyl A."/>
            <person name="Hicks K.A."/>
            <person name="Hugh J."/>
            <person name="Lohr M."/>
            <person name="Mayer K."/>
            <person name="Melkozernov A."/>
            <person name="Murata T."/>
            <person name="Nelson D."/>
            <person name="Pils B."/>
            <person name="Prigge M."/>
            <person name="Reiss B."/>
            <person name="Renner T."/>
            <person name="Rombauts S."/>
            <person name="Rushton P."/>
            <person name="Sanderfoot A."/>
            <person name="Schween G."/>
            <person name="Shiu S.-H."/>
            <person name="Stueber K."/>
            <person name="Theodoulou F.L."/>
            <person name="Tu H."/>
            <person name="Van de Peer Y."/>
            <person name="Verrier P.J."/>
            <person name="Waters E."/>
            <person name="Wood A."/>
            <person name="Yang L."/>
            <person name="Cove D."/>
            <person name="Cuming A."/>
            <person name="Hasebe M."/>
            <person name="Lucas S."/>
            <person name="Mishler D.B."/>
            <person name="Reski R."/>
            <person name="Grigoriev I."/>
            <person name="Quatrano R.S."/>
            <person name="Boore J.L."/>
        </authorList>
    </citation>
    <scope>NUCLEOTIDE SEQUENCE [LARGE SCALE GENOMIC DNA]</scope>
    <source>
        <strain evidence="2 3">cv. Gransden 2004</strain>
    </source>
</reference>
<gene>
    <name evidence="1" type="ORF">PHYPA_004962</name>
</gene>
<reference evidence="2" key="3">
    <citation type="submission" date="2020-12" db="UniProtKB">
        <authorList>
            <consortium name="EnsemblPlants"/>
        </authorList>
    </citation>
    <scope>IDENTIFICATION</scope>
</reference>
<feature type="non-terminal residue" evidence="1">
    <location>
        <position position="1"/>
    </location>
</feature>
<dbReference type="InParanoid" id="A0A2K1KW22"/>
<dbReference type="PaxDb" id="3218-PP1S288_17V6.1"/>